<accession>A0ABY7JS02</accession>
<dbReference type="RefSeq" id="WP_269311457.1">
    <property type="nucleotide sequence ID" value="NZ_CP114052.1"/>
</dbReference>
<evidence type="ECO:0008006" key="3">
    <source>
        <dbReference type="Google" id="ProtNLM"/>
    </source>
</evidence>
<organism evidence="1 2">
    <name type="scientific">Peptostreptococcus equinus</name>
    <dbReference type="NCBI Taxonomy" id="3003601"/>
    <lineage>
        <taxon>Bacteria</taxon>
        <taxon>Bacillati</taxon>
        <taxon>Bacillota</taxon>
        <taxon>Clostridia</taxon>
        <taxon>Peptostreptococcales</taxon>
        <taxon>Peptostreptococcaceae</taxon>
        <taxon>Peptostreptococcus</taxon>
    </lineage>
</organism>
<dbReference type="EMBL" id="CP114052">
    <property type="protein sequence ID" value="WAW14760.1"/>
    <property type="molecule type" value="Genomic_DNA"/>
</dbReference>
<gene>
    <name evidence="1" type="ORF">O0R46_09265</name>
</gene>
<evidence type="ECO:0000313" key="2">
    <source>
        <dbReference type="Proteomes" id="UP001164187"/>
    </source>
</evidence>
<evidence type="ECO:0000313" key="1">
    <source>
        <dbReference type="EMBL" id="WAW14760.1"/>
    </source>
</evidence>
<keyword evidence="2" id="KW-1185">Reference proteome</keyword>
<dbReference type="Proteomes" id="UP001164187">
    <property type="component" value="Chromosome"/>
</dbReference>
<protein>
    <recommendedName>
        <fullName evidence="3">Phage transcriptional regulator, RinA family</fullName>
    </recommendedName>
</protein>
<reference evidence="1" key="1">
    <citation type="submission" date="2022-12" db="EMBL/GenBank/DDBJ databases">
        <title>Peptostreptococcus.</title>
        <authorList>
            <person name="Lee S.H."/>
        </authorList>
    </citation>
    <scope>NUCLEOTIDE SEQUENCE</scope>
    <source>
        <strain evidence="1">CBA3647</strain>
    </source>
</reference>
<sequence>MRIQKQYYKKTLNLLETYNSIKKHIENLEITQLEIKEYKSRDIKCIATDGVRVGLVDPDKIGNNLIRVEDMIYLTNKELVSEKNTIKMIDDAIDLLESDEQYIIRKLFIENKTPIQISCESRYDEPKIYRLRRAALNKIAICIHGYKAMESKKV</sequence>
<name>A0ABY7JS02_9FIRM</name>
<proteinExistence type="predicted"/>